<evidence type="ECO:0000313" key="3">
    <source>
        <dbReference type="Proteomes" id="UP000032180"/>
    </source>
</evidence>
<dbReference type="Gramene" id="LPERR07G11920.1">
    <property type="protein sequence ID" value="LPERR07G11920.1"/>
    <property type="gene ID" value="LPERR07G11920"/>
</dbReference>
<dbReference type="GO" id="GO:0043531">
    <property type="term" value="F:ADP binding"/>
    <property type="evidence" value="ECO:0007669"/>
    <property type="project" value="InterPro"/>
</dbReference>
<accession>A0A0D9WYS6</accession>
<organism evidence="2 3">
    <name type="scientific">Leersia perrieri</name>
    <dbReference type="NCBI Taxonomy" id="77586"/>
    <lineage>
        <taxon>Eukaryota</taxon>
        <taxon>Viridiplantae</taxon>
        <taxon>Streptophyta</taxon>
        <taxon>Embryophyta</taxon>
        <taxon>Tracheophyta</taxon>
        <taxon>Spermatophyta</taxon>
        <taxon>Magnoliopsida</taxon>
        <taxon>Liliopsida</taxon>
        <taxon>Poales</taxon>
        <taxon>Poaceae</taxon>
        <taxon>BOP clade</taxon>
        <taxon>Oryzoideae</taxon>
        <taxon>Oryzeae</taxon>
        <taxon>Oryzinae</taxon>
        <taxon>Leersia</taxon>
    </lineage>
</organism>
<reference evidence="2" key="3">
    <citation type="submission" date="2015-04" db="UniProtKB">
        <authorList>
            <consortium name="EnsemblPlants"/>
        </authorList>
    </citation>
    <scope>IDENTIFICATION</scope>
</reference>
<reference evidence="2 3" key="1">
    <citation type="submission" date="2012-08" db="EMBL/GenBank/DDBJ databases">
        <title>Oryza genome evolution.</title>
        <authorList>
            <person name="Wing R.A."/>
        </authorList>
    </citation>
    <scope>NUCLEOTIDE SEQUENCE</scope>
</reference>
<sequence length="156" mass="16931">MAEVLDAFASKLMGMLVGMAKEEVEMLLGVPGEITKLRSWMTLSRGAQGFSVHAINSANTMPSSSRNDFCRGSGIIMSEVVGRKVLQDEKDLVDLLLKVDARASSDNNGNIVVVAITGAGGMGKTTLARMVFKNSMMKNTFDKMIWLDINQNVDQI</sequence>
<dbReference type="EnsemblPlants" id="LPERR07G11920.1">
    <property type="protein sequence ID" value="LPERR07G11920.1"/>
    <property type="gene ID" value="LPERR07G11920"/>
</dbReference>
<protein>
    <recommendedName>
        <fullName evidence="1">NB-ARC domain-containing protein</fullName>
    </recommendedName>
</protein>
<name>A0A0D9WYS6_9ORYZ</name>
<proteinExistence type="predicted"/>
<feature type="domain" description="NB-ARC" evidence="1">
    <location>
        <begin position="108"/>
        <end position="153"/>
    </location>
</feature>
<dbReference type="HOGENOM" id="CLU_1689269_0_0_1"/>
<evidence type="ECO:0000259" key="1">
    <source>
        <dbReference type="Pfam" id="PF00931"/>
    </source>
</evidence>
<dbReference type="InterPro" id="IPR002182">
    <property type="entry name" value="NB-ARC"/>
</dbReference>
<dbReference type="AlphaFoldDB" id="A0A0D9WYS6"/>
<evidence type="ECO:0000313" key="2">
    <source>
        <dbReference type="EnsemblPlants" id="LPERR07G11920.1"/>
    </source>
</evidence>
<dbReference type="Proteomes" id="UP000032180">
    <property type="component" value="Chromosome 7"/>
</dbReference>
<dbReference type="Gene3D" id="3.40.50.300">
    <property type="entry name" value="P-loop containing nucleotide triphosphate hydrolases"/>
    <property type="match status" value="1"/>
</dbReference>
<dbReference type="Pfam" id="PF00931">
    <property type="entry name" value="NB-ARC"/>
    <property type="match status" value="1"/>
</dbReference>
<dbReference type="InterPro" id="IPR027417">
    <property type="entry name" value="P-loop_NTPase"/>
</dbReference>
<dbReference type="STRING" id="77586.A0A0D9WYS6"/>
<reference evidence="3" key="2">
    <citation type="submission" date="2013-12" db="EMBL/GenBank/DDBJ databases">
        <authorList>
            <person name="Yu Y."/>
            <person name="Lee S."/>
            <person name="de Baynast K."/>
            <person name="Wissotski M."/>
            <person name="Liu L."/>
            <person name="Talag J."/>
            <person name="Goicoechea J."/>
            <person name="Angelova A."/>
            <person name="Jetty R."/>
            <person name="Kudrna D."/>
            <person name="Golser W."/>
            <person name="Rivera L."/>
            <person name="Zhang J."/>
            <person name="Wing R."/>
        </authorList>
    </citation>
    <scope>NUCLEOTIDE SEQUENCE</scope>
</reference>
<dbReference type="SUPFAM" id="SSF52540">
    <property type="entry name" value="P-loop containing nucleoside triphosphate hydrolases"/>
    <property type="match status" value="1"/>
</dbReference>
<keyword evidence="3" id="KW-1185">Reference proteome</keyword>